<feature type="compositionally biased region" description="Polar residues" evidence="6">
    <location>
        <begin position="119"/>
        <end position="138"/>
    </location>
</feature>
<feature type="compositionally biased region" description="Polar residues" evidence="6">
    <location>
        <begin position="145"/>
        <end position="157"/>
    </location>
</feature>
<evidence type="ECO:0000256" key="5">
    <source>
        <dbReference type="ARBA" id="ARBA00023187"/>
    </source>
</evidence>
<sequence length="175" mass="19563">MTTSHRPQLEARSGAKSAAYVPTGTQHARLVPGHTKLKLRNGKTGSKAEIDDEQSSEVQAGSPGDGSANEPAEEEEDDEEEDDEQEALLQELNRIRQERRAAESSQKDEPVVKVEETVSELTSVADNGQNWRKSTTFGRNRVRKASSTQGSNGTEYQNDLLKSKYHQEFMRRYVK</sequence>
<dbReference type="AlphaFoldDB" id="A0A7H9I0P7"/>
<dbReference type="EMBL" id="CP059274">
    <property type="protein sequence ID" value="QLQ82352.1"/>
    <property type="molecule type" value="Genomic_DNA"/>
</dbReference>
<protein>
    <recommendedName>
        <fullName evidence="3">Pre-mRNA-splicing factor CWC15</fullName>
    </recommendedName>
</protein>
<comment type="similarity">
    <text evidence="2">Belongs to the CWC15 family.</text>
</comment>
<dbReference type="GO" id="GO:0045292">
    <property type="term" value="P:mRNA cis splicing, via spliceosome"/>
    <property type="evidence" value="ECO:0007669"/>
    <property type="project" value="TreeGrafter"/>
</dbReference>
<feature type="compositionally biased region" description="Acidic residues" evidence="6">
    <location>
        <begin position="71"/>
        <end position="86"/>
    </location>
</feature>
<feature type="region of interest" description="Disordered" evidence="6">
    <location>
        <begin position="1"/>
        <end position="159"/>
    </location>
</feature>
<keyword evidence="4" id="KW-0507">mRNA processing</keyword>
<dbReference type="Pfam" id="PF04889">
    <property type="entry name" value="Cwf_Cwc_15"/>
    <property type="match status" value="1"/>
</dbReference>
<organism evidence="7 8">
    <name type="scientific">Torulaspora globosa</name>
    <dbReference type="NCBI Taxonomy" id="48254"/>
    <lineage>
        <taxon>Eukaryota</taxon>
        <taxon>Fungi</taxon>
        <taxon>Dikarya</taxon>
        <taxon>Ascomycota</taxon>
        <taxon>Saccharomycotina</taxon>
        <taxon>Saccharomycetes</taxon>
        <taxon>Saccharomycetales</taxon>
        <taxon>Saccharomycetaceae</taxon>
        <taxon>Torulaspora</taxon>
    </lineage>
</organism>
<dbReference type="InterPro" id="IPR006973">
    <property type="entry name" value="Cwf_Cwc_15"/>
</dbReference>
<evidence type="ECO:0000256" key="2">
    <source>
        <dbReference type="ARBA" id="ARBA00006644"/>
    </source>
</evidence>
<accession>A0A7H9I0P7</accession>
<evidence type="ECO:0000256" key="3">
    <source>
        <dbReference type="ARBA" id="ARBA00020693"/>
    </source>
</evidence>
<feature type="compositionally biased region" description="Basic and acidic residues" evidence="6">
    <location>
        <begin position="93"/>
        <end position="116"/>
    </location>
</feature>
<dbReference type="Proteomes" id="UP000510647">
    <property type="component" value="Chromosome 8"/>
</dbReference>
<gene>
    <name evidence="7" type="ORF">HG537_0H01130</name>
</gene>
<dbReference type="PANTHER" id="PTHR12718">
    <property type="entry name" value="CELL CYCLE CONTROL PROTEIN CWF15"/>
    <property type="match status" value="1"/>
</dbReference>
<evidence type="ECO:0000256" key="6">
    <source>
        <dbReference type="SAM" id="MobiDB-lite"/>
    </source>
</evidence>
<keyword evidence="8" id="KW-1185">Reference proteome</keyword>
<reference evidence="7 8" key="1">
    <citation type="submission" date="2020-06" db="EMBL/GenBank/DDBJ databases">
        <title>The yeast mating-type switching endonuclease HO is a domesticated member of an unorthodox homing genetic element family.</title>
        <authorList>
            <person name="Coughlan A.Y."/>
            <person name="Lombardi L."/>
            <person name="Braun-Galleani S."/>
            <person name="Martos A.R."/>
            <person name="Galeote V."/>
            <person name="Bigey F."/>
            <person name="Dequin S."/>
            <person name="Byrne K.P."/>
            <person name="Wolfe K.H."/>
        </authorList>
    </citation>
    <scope>NUCLEOTIDE SEQUENCE [LARGE SCALE GENOMIC DNA]</scope>
    <source>
        <strain evidence="7 8">CBS2947</strain>
    </source>
</reference>
<evidence type="ECO:0000313" key="7">
    <source>
        <dbReference type="EMBL" id="QLQ82352.1"/>
    </source>
</evidence>
<evidence type="ECO:0000313" key="8">
    <source>
        <dbReference type="Proteomes" id="UP000510647"/>
    </source>
</evidence>
<dbReference type="OrthoDB" id="30179at2759"/>
<dbReference type="GO" id="GO:0071013">
    <property type="term" value="C:catalytic step 2 spliceosome"/>
    <property type="evidence" value="ECO:0007669"/>
    <property type="project" value="TreeGrafter"/>
</dbReference>
<comment type="function">
    <text evidence="1">Involved in pre-mRNA splicing.</text>
</comment>
<evidence type="ECO:0000256" key="1">
    <source>
        <dbReference type="ARBA" id="ARBA00003777"/>
    </source>
</evidence>
<evidence type="ECO:0000256" key="4">
    <source>
        <dbReference type="ARBA" id="ARBA00022664"/>
    </source>
</evidence>
<dbReference type="GO" id="GO:0003723">
    <property type="term" value="F:RNA binding"/>
    <property type="evidence" value="ECO:0007669"/>
    <property type="project" value="TreeGrafter"/>
</dbReference>
<name>A0A7H9I0P7_9SACH</name>
<proteinExistence type="inferred from homology"/>
<dbReference type="PANTHER" id="PTHR12718:SF2">
    <property type="entry name" value="SPLICEOSOME-ASSOCIATED PROTEIN CWC15 HOMOLOG"/>
    <property type="match status" value="1"/>
</dbReference>
<keyword evidence="5" id="KW-0508">mRNA splicing</keyword>